<dbReference type="EMBL" id="CAJOBJ010038467">
    <property type="protein sequence ID" value="CAF4313407.1"/>
    <property type="molecule type" value="Genomic_DNA"/>
</dbReference>
<protein>
    <submittedName>
        <fullName evidence="4">Uncharacterized protein</fullName>
    </submittedName>
</protein>
<dbReference type="EMBL" id="CAJOBI010034878">
    <property type="protein sequence ID" value="CAF4293479.1"/>
    <property type="molecule type" value="Genomic_DNA"/>
</dbReference>
<dbReference type="Proteomes" id="UP000681967">
    <property type="component" value="Unassembled WGS sequence"/>
</dbReference>
<feature type="non-terminal residue" evidence="4">
    <location>
        <position position="1"/>
    </location>
</feature>
<organism evidence="4 5">
    <name type="scientific">Rotaria magnacalcarata</name>
    <dbReference type="NCBI Taxonomy" id="392030"/>
    <lineage>
        <taxon>Eukaryota</taxon>
        <taxon>Metazoa</taxon>
        <taxon>Spiralia</taxon>
        <taxon>Gnathifera</taxon>
        <taxon>Rotifera</taxon>
        <taxon>Eurotatoria</taxon>
        <taxon>Bdelloidea</taxon>
        <taxon>Philodinida</taxon>
        <taxon>Philodinidae</taxon>
        <taxon>Rotaria</taxon>
    </lineage>
</organism>
<keyword evidence="1" id="KW-0175">Coiled coil</keyword>
<dbReference type="AlphaFoldDB" id="A0A8S2TZT4"/>
<proteinExistence type="predicted"/>
<comment type="caution">
    <text evidence="4">The sequence shown here is derived from an EMBL/GenBank/DDBJ whole genome shotgun (WGS) entry which is preliminary data.</text>
</comment>
<dbReference type="Proteomes" id="UP000676336">
    <property type="component" value="Unassembled WGS sequence"/>
</dbReference>
<feature type="coiled-coil region" evidence="1">
    <location>
        <begin position="3"/>
        <end position="76"/>
    </location>
</feature>
<name>A0A8S2TZT4_9BILA</name>
<dbReference type="EMBL" id="CAJOBH010015537">
    <property type="protein sequence ID" value="CAF4187961.1"/>
    <property type="molecule type" value="Genomic_DNA"/>
</dbReference>
<accession>A0A8S2TZT4</accession>
<evidence type="ECO:0000313" key="2">
    <source>
        <dbReference type="EMBL" id="CAF4187961.1"/>
    </source>
</evidence>
<dbReference type="Proteomes" id="UP000681720">
    <property type="component" value="Unassembled WGS sequence"/>
</dbReference>
<evidence type="ECO:0000256" key="1">
    <source>
        <dbReference type="SAM" id="Coils"/>
    </source>
</evidence>
<evidence type="ECO:0000313" key="3">
    <source>
        <dbReference type="EMBL" id="CAF4293479.1"/>
    </source>
</evidence>
<evidence type="ECO:0000313" key="4">
    <source>
        <dbReference type="EMBL" id="CAF4313407.1"/>
    </source>
</evidence>
<reference evidence="4" key="1">
    <citation type="submission" date="2021-02" db="EMBL/GenBank/DDBJ databases">
        <authorList>
            <person name="Nowell W R."/>
        </authorList>
    </citation>
    <scope>NUCLEOTIDE SEQUENCE</scope>
</reference>
<sequence>LFCEDLEQIVEEKEKTIQQIEQRHLIDLDQLKSNKTSLEKQIKQLEQRLQEYLTNEEKLRQKLTKTEHLLNEANQRFM</sequence>
<evidence type="ECO:0000313" key="5">
    <source>
        <dbReference type="Proteomes" id="UP000681720"/>
    </source>
</evidence>
<gene>
    <name evidence="2" type="ORF">BYL167_LOCUS23114</name>
    <name evidence="4" type="ORF">GIL414_LOCUS26385</name>
    <name evidence="3" type="ORF">SMN809_LOCUS25778</name>
</gene>